<dbReference type="EMBL" id="CAJNOQ010022893">
    <property type="protein sequence ID" value="CAF1507409.1"/>
    <property type="molecule type" value="Genomic_DNA"/>
</dbReference>
<comment type="caution">
    <text evidence="1">The sequence shown here is derived from an EMBL/GenBank/DDBJ whole genome shotgun (WGS) entry which is preliminary data.</text>
</comment>
<dbReference type="Proteomes" id="UP000681722">
    <property type="component" value="Unassembled WGS sequence"/>
</dbReference>
<dbReference type="AlphaFoldDB" id="A0A815TJT3"/>
<keyword evidence="3" id="KW-1185">Reference proteome</keyword>
<organism evidence="1 3">
    <name type="scientific">Didymodactylos carnosus</name>
    <dbReference type="NCBI Taxonomy" id="1234261"/>
    <lineage>
        <taxon>Eukaryota</taxon>
        <taxon>Metazoa</taxon>
        <taxon>Spiralia</taxon>
        <taxon>Gnathifera</taxon>
        <taxon>Rotifera</taxon>
        <taxon>Eurotatoria</taxon>
        <taxon>Bdelloidea</taxon>
        <taxon>Philodinida</taxon>
        <taxon>Philodinidae</taxon>
        <taxon>Didymodactylos</taxon>
    </lineage>
</organism>
<sequence>MSAMHPSVIVLLPRYEPTITKSRKLFITTDEILISADLNKKLEQAHPLPNPRTIMPYCHQTFPRVTSLMNYTLQEAVLLYRQLFYSTIEEKPSSLSIGSMLEHIESWTLDSAPTIIDFGGSFETQHLHYVQLAYPGTKIYSIDTLYRKLDLLVCNLNNSEIAWCIIPVFSDTNENIRFELIKGLNEELTGTSSVWNGIEISEFKFRVEIKNIQVYDPYSEIFNFKQINFVDSLKKCENKPCCIFMAYNTYSATPSIEYVKQLGLIDPVHTKIDMKYARGNEILALDVVKPQERPLPSHKLEKLGHTLLELHNTIQHPQISYHLPSSGNISWLNNDDIATLLSGGSVIRSDNKRNSHDSLEHLFGKNSGRGLYFNSDIDCLNLRSLILKNNIEILTPPLIKEFIEQHLGGFWKNDSDRHVSDIREYPQHFVRDCLHELLGCVSHVYIDIDSTNALHYSSEFIKQLKQQDQNLHVNVSVRDTAEKELRETAIILCIECNKQWVLLFADLDIFFDNVSSCLSIDEIQLKVESSFAFTYSIHQGKQIKWHKNLSFVYVASPQELFIKQVEDRLTALNLQELCVISKKLECLTFETSQSCSNNAIIRFDFGLHVNYSDIPCANLLDKWIFAEKVSGLVITIYPNVANFTLARYPLLHPRASVGSVYSLTSNKVLILIQWRNDV</sequence>
<dbReference type="Proteomes" id="UP000663829">
    <property type="component" value="Unassembled WGS sequence"/>
</dbReference>
<evidence type="ECO:0000313" key="1">
    <source>
        <dbReference type="EMBL" id="CAF1507409.1"/>
    </source>
</evidence>
<dbReference type="EMBL" id="CAJOBC010088422">
    <property type="protein sequence ID" value="CAF4368475.1"/>
    <property type="molecule type" value="Genomic_DNA"/>
</dbReference>
<accession>A0A815TJT3</accession>
<name>A0A815TJT3_9BILA</name>
<evidence type="ECO:0000313" key="2">
    <source>
        <dbReference type="EMBL" id="CAF4368475.1"/>
    </source>
</evidence>
<evidence type="ECO:0000313" key="3">
    <source>
        <dbReference type="Proteomes" id="UP000663829"/>
    </source>
</evidence>
<gene>
    <name evidence="1" type="ORF">GPM918_LOCUS36957</name>
    <name evidence="2" type="ORF">SRO942_LOCUS37710</name>
</gene>
<protein>
    <submittedName>
        <fullName evidence="1">Uncharacterized protein</fullName>
    </submittedName>
</protein>
<dbReference type="OrthoDB" id="10049487at2759"/>
<reference evidence="1" key="1">
    <citation type="submission" date="2021-02" db="EMBL/GenBank/DDBJ databases">
        <authorList>
            <person name="Nowell W R."/>
        </authorList>
    </citation>
    <scope>NUCLEOTIDE SEQUENCE</scope>
</reference>
<proteinExistence type="predicted"/>